<accession>A0A8S5U613</accession>
<feature type="compositionally biased region" description="Basic and acidic residues" evidence="1">
    <location>
        <begin position="51"/>
        <end position="80"/>
    </location>
</feature>
<protein>
    <submittedName>
        <fullName evidence="2">Minor structural protein GP20</fullName>
    </submittedName>
</protein>
<feature type="compositionally biased region" description="Basic and acidic residues" evidence="1">
    <location>
        <begin position="92"/>
        <end position="106"/>
    </location>
</feature>
<proteinExistence type="predicted"/>
<evidence type="ECO:0000313" key="2">
    <source>
        <dbReference type="EMBL" id="DAF89895.1"/>
    </source>
</evidence>
<feature type="region of interest" description="Disordered" evidence="1">
    <location>
        <begin position="44"/>
        <end position="106"/>
    </location>
</feature>
<name>A0A8S5U613_9CAUD</name>
<evidence type="ECO:0000256" key="1">
    <source>
        <dbReference type="SAM" id="MobiDB-lite"/>
    </source>
</evidence>
<reference evidence="2" key="1">
    <citation type="journal article" date="2021" name="Proc. Natl. Acad. Sci. U.S.A.">
        <title>A Catalog of Tens of Thousands of Viruses from Human Metagenomes Reveals Hidden Associations with Chronic Diseases.</title>
        <authorList>
            <person name="Tisza M.J."/>
            <person name="Buck C.B."/>
        </authorList>
    </citation>
    <scope>NUCLEOTIDE SEQUENCE</scope>
    <source>
        <strain evidence="2">CtwHj1</strain>
    </source>
</reference>
<dbReference type="EMBL" id="BK016018">
    <property type="protein sequence ID" value="DAF89895.1"/>
    <property type="molecule type" value="Genomic_DNA"/>
</dbReference>
<organism evidence="2">
    <name type="scientific">Siphoviridae sp. ctwHj1</name>
    <dbReference type="NCBI Taxonomy" id="2825727"/>
    <lineage>
        <taxon>Viruses</taxon>
        <taxon>Duplodnaviria</taxon>
        <taxon>Heunggongvirae</taxon>
        <taxon>Uroviricota</taxon>
        <taxon>Caudoviricetes</taxon>
    </lineage>
</organism>
<sequence length="262" mass="29399">MSLKAVVDSLDGLRDEEKGLYVQGQDGKFRLDIEGGFKTESEIGGLTSALSKERARADAAEKEARERERVLRDREEELKKYTAGSPQPNDNVKSRPEEDARFKQMQEELARLRKENEERAAREEEQQKKLFLQESGVFSKAASESTRYWMRSELPKHVRFQDGKPVVVDENGSPLYDGYGVPLDPMKALEKLCEKNPDGKKGLVSDMNGNGSGAQPNSFASYAAKNPFAEKTFNKTEQYKLIKENPTLARSLAQSAGTAVTW</sequence>